<evidence type="ECO:0000313" key="2">
    <source>
        <dbReference type="EnsemblMetazoa" id="Aqu2.1.11173_001"/>
    </source>
</evidence>
<feature type="domain" description="Ubiquitin-like" evidence="1">
    <location>
        <begin position="91"/>
        <end position="159"/>
    </location>
</feature>
<evidence type="ECO:0000259" key="1">
    <source>
        <dbReference type="PROSITE" id="PS50053"/>
    </source>
</evidence>
<proteinExistence type="predicted"/>
<dbReference type="InterPro" id="IPR000626">
    <property type="entry name" value="Ubiquitin-like_dom"/>
</dbReference>
<organism evidence="2">
    <name type="scientific">Amphimedon queenslandica</name>
    <name type="common">Sponge</name>
    <dbReference type="NCBI Taxonomy" id="400682"/>
    <lineage>
        <taxon>Eukaryota</taxon>
        <taxon>Metazoa</taxon>
        <taxon>Porifera</taxon>
        <taxon>Demospongiae</taxon>
        <taxon>Heteroscleromorpha</taxon>
        <taxon>Haplosclerida</taxon>
        <taxon>Niphatidae</taxon>
        <taxon>Amphimedon</taxon>
    </lineage>
</organism>
<sequence length="324" mass="36676">MAVAASSNDRLELVAAALTSLIPGSKVITKYDPLYATLKQRQQLTYKIIPLTYHLMSQNVIVESRPEPDPMLVIPFDKTMSMRLLSPDLITIITVRFLNGQSDKYSIDAKATVYALKWTIFKSKGFEEYEKYDINNIVLTFDGTELNDDDKLLKDYGIKYVYDFDFTRIDDTGTVYERGGHIYKRPCGWDRIALKVSGQYEDDRWLGSSGLPGEWPVSYHGTRKSGAEGITKEGYDEKKLIRDLHGVGHYSTPDINVAADEMYAASFPFEDKIYQAVMQNRVNLSPGHTTIIPKEETYTGAEYYVTPSADDLCAYGICIREVVN</sequence>
<dbReference type="eggNOG" id="ENOG502S58G">
    <property type="taxonomic scope" value="Eukaryota"/>
</dbReference>
<dbReference type="CDD" id="cd17039">
    <property type="entry name" value="Ubl_ubiquitin_like"/>
    <property type="match status" value="1"/>
</dbReference>
<dbReference type="AlphaFoldDB" id="A0A1X7T9E9"/>
<reference evidence="2" key="1">
    <citation type="submission" date="2017-05" db="UniProtKB">
        <authorList>
            <consortium name="EnsemblMetazoa"/>
        </authorList>
    </citation>
    <scope>IDENTIFICATION</scope>
</reference>
<dbReference type="InParanoid" id="A0A1X7T9E9"/>
<dbReference type="InterPro" id="IPR029071">
    <property type="entry name" value="Ubiquitin-like_domsf"/>
</dbReference>
<dbReference type="OrthoDB" id="428577at2759"/>
<dbReference type="Pfam" id="PF00240">
    <property type="entry name" value="ubiquitin"/>
    <property type="match status" value="1"/>
</dbReference>
<dbReference type="STRING" id="400682.A0A1X7T9E9"/>
<accession>A0A1X7T9E9</accession>
<dbReference type="SUPFAM" id="SSF54236">
    <property type="entry name" value="Ubiquitin-like"/>
    <property type="match status" value="1"/>
</dbReference>
<dbReference type="PANTHER" id="PTHR36649">
    <property type="entry name" value="UBIQUITIN-LIKE DOMAIN-CONTAINING PROTEIN"/>
    <property type="match status" value="1"/>
</dbReference>
<dbReference type="EnsemblMetazoa" id="Aqu2.1.11173_001">
    <property type="protein sequence ID" value="Aqu2.1.11173_001"/>
    <property type="gene ID" value="Aqu2.1.11173"/>
</dbReference>
<dbReference type="Gene3D" id="3.10.20.90">
    <property type="entry name" value="Phosphatidylinositol 3-kinase Catalytic Subunit, Chain A, domain 1"/>
    <property type="match status" value="1"/>
</dbReference>
<name>A0A1X7T9E9_AMPQE</name>
<protein>
    <recommendedName>
        <fullName evidence="1">Ubiquitin-like domain-containing protein</fullName>
    </recommendedName>
</protein>
<dbReference type="PANTHER" id="PTHR36649:SF28">
    <property type="entry name" value="UBIQUITIN-LIKE DOMAIN-CONTAINING PROTEIN"/>
    <property type="match status" value="1"/>
</dbReference>
<dbReference type="PROSITE" id="PS50053">
    <property type="entry name" value="UBIQUITIN_2"/>
    <property type="match status" value="1"/>
</dbReference>